<gene>
    <name evidence="2" type="ORF">ESU54_09380</name>
</gene>
<dbReference type="EMBL" id="VORT01000005">
    <property type="protein sequence ID" value="TXD73334.1"/>
    <property type="molecule type" value="Genomic_DNA"/>
</dbReference>
<dbReference type="InterPro" id="IPR029052">
    <property type="entry name" value="Metallo-depent_PP-like"/>
</dbReference>
<keyword evidence="3" id="KW-1185">Reference proteome</keyword>
<reference evidence="2 3" key="1">
    <citation type="submission" date="2019-08" db="EMBL/GenBank/DDBJ databases">
        <title>Genome of Aequorivita antarctica SW49 (type strain).</title>
        <authorList>
            <person name="Bowman J.P."/>
        </authorList>
    </citation>
    <scope>NUCLEOTIDE SEQUENCE [LARGE SCALE GENOMIC DNA]</scope>
    <source>
        <strain evidence="2 3">SW49</strain>
    </source>
</reference>
<feature type="domain" description="Calcineurin-like phosphoesterase" evidence="1">
    <location>
        <begin position="16"/>
        <end position="193"/>
    </location>
</feature>
<dbReference type="InterPro" id="IPR051918">
    <property type="entry name" value="STPP_CPPED1"/>
</dbReference>
<comment type="caution">
    <text evidence="2">The sequence shown here is derived from an EMBL/GenBank/DDBJ whole genome shotgun (WGS) entry which is preliminary data.</text>
</comment>
<organism evidence="2 3">
    <name type="scientific">Aequorivita antarctica</name>
    <dbReference type="NCBI Taxonomy" id="153266"/>
    <lineage>
        <taxon>Bacteria</taxon>
        <taxon>Pseudomonadati</taxon>
        <taxon>Bacteroidota</taxon>
        <taxon>Flavobacteriia</taxon>
        <taxon>Flavobacteriales</taxon>
        <taxon>Flavobacteriaceae</taxon>
        <taxon>Aequorivita</taxon>
    </lineage>
</organism>
<dbReference type="PANTHER" id="PTHR43143">
    <property type="entry name" value="METALLOPHOSPHOESTERASE, CALCINEURIN SUPERFAMILY"/>
    <property type="match status" value="1"/>
</dbReference>
<dbReference type="PANTHER" id="PTHR43143:SF1">
    <property type="entry name" value="SERINE_THREONINE-PROTEIN PHOSPHATASE CPPED1"/>
    <property type="match status" value="1"/>
</dbReference>
<proteinExistence type="predicted"/>
<evidence type="ECO:0000259" key="1">
    <source>
        <dbReference type="Pfam" id="PF00149"/>
    </source>
</evidence>
<protein>
    <submittedName>
        <fullName evidence="2">Metallophosphoesterase</fullName>
    </submittedName>
</protein>
<dbReference type="Pfam" id="PF00149">
    <property type="entry name" value="Metallophos"/>
    <property type="match status" value="1"/>
</dbReference>
<evidence type="ECO:0000313" key="3">
    <source>
        <dbReference type="Proteomes" id="UP000321497"/>
    </source>
</evidence>
<evidence type="ECO:0000313" key="2">
    <source>
        <dbReference type="EMBL" id="TXD73334.1"/>
    </source>
</evidence>
<dbReference type="SUPFAM" id="SSF56300">
    <property type="entry name" value="Metallo-dependent phosphatases"/>
    <property type="match status" value="1"/>
</dbReference>
<dbReference type="Proteomes" id="UP000321497">
    <property type="component" value="Unassembled WGS sequence"/>
</dbReference>
<dbReference type="Gene3D" id="3.60.21.10">
    <property type="match status" value="1"/>
</dbReference>
<dbReference type="RefSeq" id="WP_111846013.1">
    <property type="nucleotide sequence ID" value="NZ_UEGI01000033.1"/>
</dbReference>
<sequence>MENDNNTTIIFSVNKKIAYITDIYLDEQFPIDKGVDARKNWEIILNDISKRGIGEIIFGGDIGKKTVNKWFFESLHNYNVAITLGNHDYFDEVINHYSFGVIENRTELHYTQEHNYYKFLFLDSSSGSISQEQFDWFKKELLTEKNIILFIHHPILAVDTEVDRQFALKNRNLLKTELQSLENDVVIFCGHYHFEDERSNSNIRQYITPASSYQVEKIPDEIKVNSETFGYRIIELNKSEINTEVITFTAG</sequence>
<dbReference type="AlphaFoldDB" id="A0A5C6Z020"/>
<accession>A0A5C6Z020</accession>
<dbReference type="OrthoDB" id="651281at2"/>
<dbReference type="InterPro" id="IPR004843">
    <property type="entry name" value="Calcineurin-like_PHP"/>
</dbReference>
<name>A0A5C6Z020_9FLAO</name>
<dbReference type="GO" id="GO:0016787">
    <property type="term" value="F:hydrolase activity"/>
    <property type="evidence" value="ECO:0007669"/>
    <property type="project" value="InterPro"/>
</dbReference>